<dbReference type="PANTHER" id="PTHR33701:SF2">
    <property type="entry name" value="TRANSMEMBRANE PROTEIN"/>
    <property type="match status" value="1"/>
</dbReference>
<feature type="compositionally biased region" description="Polar residues" evidence="1">
    <location>
        <begin position="84"/>
        <end position="95"/>
    </location>
</feature>
<feature type="region of interest" description="Disordered" evidence="1">
    <location>
        <begin position="83"/>
        <end position="256"/>
    </location>
</feature>
<feature type="compositionally biased region" description="Low complexity" evidence="1">
    <location>
        <begin position="96"/>
        <end position="115"/>
    </location>
</feature>
<organism evidence="2 3">
    <name type="scientific">Dillenia turbinata</name>
    <dbReference type="NCBI Taxonomy" id="194707"/>
    <lineage>
        <taxon>Eukaryota</taxon>
        <taxon>Viridiplantae</taxon>
        <taxon>Streptophyta</taxon>
        <taxon>Embryophyta</taxon>
        <taxon>Tracheophyta</taxon>
        <taxon>Spermatophyta</taxon>
        <taxon>Magnoliopsida</taxon>
        <taxon>eudicotyledons</taxon>
        <taxon>Gunneridae</taxon>
        <taxon>Pentapetalae</taxon>
        <taxon>Dilleniales</taxon>
        <taxon>Dilleniaceae</taxon>
        <taxon>Dillenia</taxon>
    </lineage>
</organism>
<reference evidence="2 3" key="1">
    <citation type="submission" date="2023-12" db="EMBL/GenBank/DDBJ databases">
        <title>A high-quality genome assembly for Dillenia turbinata (Dilleniales).</title>
        <authorList>
            <person name="Chanderbali A."/>
        </authorList>
    </citation>
    <scope>NUCLEOTIDE SEQUENCE [LARGE SCALE GENOMIC DNA]</scope>
    <source>
        <strain evidence="2">LSX21</strain>
        <tissue evidence="2">Leaf</tissue>
    </source>
</reference>
<name>A0AAN8WBZ8_9MAGN</name>
<evidence type="ECO:0000313" key="3">
    <source>
        <dbReference type="Proteomes" id="UP001370490"/>
    </source>
</evidence>
<accession>A0AAN8WBZ8</accession>
<evidence type="ECO:0000256" key="1">
    <source>
        <dbReference type="SAM" id="MobiDB-lite"/>
    </source>
</evidence>
<proteinExistence type="predicted"/>
<protein>
    <submittedName>
        <fullName evidence="2">Uncharacterized protein</fullName>
    </submittedName>
</protein>
<feature type="compositionally biased region" description="Polar residues" evidence="1">
    <location>
        <begin position="147"/>
        <end position="160"/>
    </location>
</feature>
<gene>
    <name evidence="2" type="ORF">RJ641_024840</name>
</gene>
<feature type="compositionally biased region" description="Basic and acidic residues" evidence="1">
    <location>
        <begin position="118"/>
        <end position="142"/>
    </location>
</feature>
<dbReference type="PANTHER" id="PTHR33701">
    <property type="entry name" value="TRANSMEMBRANE PROTEIN"/>
    <property type="match status" value="1"/>
</dbReference>
<keyword evidence="3" id="KW-1185">Reference proteome</keyword>
<feature type="compositionally biased region" description="Basic and acidic residues" evidence="1">
    <location>
        <begin position="234"/>
        <end position="249"/>
    </location>
</feature>
<dbReference type="AlphaFoldDB" id="A0AAN8WBZ8"/>
<comment type="caution">
    <text evidence="2">The sequence shown here is derived from an EMBL/GenBank/DDBJ whole genome shotgun (WGS) entry which is preliminary data.</text>
</comment>
<evidence type="ECO:0000313" key="2">
    <source>
        <dbReference type="EMBL" id="KAK6943738.1"/>
    </source>
</evidence>
<sequence length="306" mass="34209">MVSSGNMDKKWSEMDVEGDDAFRTVECLRGRLLAERVASRVAKQDAELMGNKLIELEKLLTEEIKYQSKAEKKLKWAMEKLKSLNKSRNSDESVQSNSSMNFEISSDSSSSTSSSAPKELDNDQEPKSKKLDPEKYDTENLPKKTNRPPSITVTHNQEMNSSEESSTSDSDQRHLGQPPEAKSNIKRTAEYDANSTSSFGDSMPKNPNEAKLVQTSADSTSADEKSSSTWKASCVEDHKSDNNESHDNGNVDNSLALVPSKIPQKTLRTQKSQIANENVKDVLAHLRQIKENLQNSMRRRHMINVG</sequence>
<dbReference type="Proteomes" id="UP001370490">
    <property type="component" value="Unassembled WGS sequence"/>
</dbReference>
<dbReference type="EMBL" id="JBAMMX010000003">
    <property type="protein sequence ID" value="KAK6943738.1"/>
    <property type="molecule type" value="Genomic_DNA"/>
</dbReference>